<dbReference type="Proteomes" id="UP000007364">
    <property type="component" value="Unassembled WGS sequence"/>
</dbReference>
<keyword evidence="2" id="KW-0645">Protease</keyword>
<dbReference type="OrthoDB" id="9792074at2"/>
<dbReference type="GO" id="GO:0006508">
    <property type="term" value="P:proteolysis"/>
    <property type="evidence" value="ECO:0007669"/>
    <property type="project" value="InterPro"/>
</dbReference>
<dbReference type="GO" id="GO:0004180">
    <property type="term" value="F:carboxypeptidase activity"/>
    <property type="evidence" value="ECO:0007669"/>
    <property type="project" value="UniProtKB-KW"/>
</dbReference>
<dbReference type="PATRIC" id="fig|555500.3.peg.2371"/>
<name>K2QIN3_9FLAO</name>
<dbReference type="CDD" id="cd14847">
    <property type="entry name" value="DD-carboxypeptidase_like"/>
    <property type="match status" value="1"/>
</dbReference>
<dbReference type="Pfam" id="PF02557">
    <property type="entry name" value="VanY"/>
    <property type="match status" value="1"/>
</dbReference>
<feature type="domain" description="D-alanyl-D-alanine carboxypeptidase-like core" evidence="1">
    <location>
        <begin position="28"/>
        <end position="171"/>
    </location>
</feature>
<dbReference type="PANTHER" id="PTHR34385">
    <property type="entry name" value="D-ALANYL-D-ALANINE CARBOXYPEPTIDASE"/>
    <property type="match status" value="1"/>
</dbReference>
<dbReference type="PANTHER" id="PTHR34385:SF1">
    <property type="entry name" value="PEPTIDOGLYCAN L-ALANYL-D-GLUTAMATE ENDOPEPTIDASE CWLK"/>
    <property type="match status" value="1"/>
</dbReference>
<dbReference type="RefSeq" id="WP_008992140.1">
    <property type="nucleotide sequence ID" value="NZ_AMSG01000018.1"/>
</dbReference>
<accession>K2QIN3</accession>
<dbReference type="AlphaFoldDB" id="K2QIN3"/>
<keyword evidence="2" id="KW-0121">Carboxypeptidase</keyword>
<dbReference type="EMBL" id="AMSG01000018">
    <property type="protein sequence ID" value="EKF54582.1"/>
    <property type="molecule type" value="Genomic_DNA"/>
</dbReference>
<keyword evidence="2" id="KW-0378">Hydrolase</keyword>
<evidence type="ECO:0000313" key="2">
    <source>
        <dbReference type="EMBL" id="EKF54582.1"/>
    </source>
</evidence>
<evidence type="ECO:0000259" key="1">
    <source>
        <dbReference type="Pfam" id="PF02557"/>
    </source>
</evidence>
<gene>
    <name evidence="2" type="ORF">I215_11504</name>
</gene>
<dbReference type="SUPFAM" id="SSF55166">
    <property type="entry name" value="Hedgehog/DD-peptidase"/>
    <property type="match status" value="1"/>
</dbReference>
<dbReference type="InterPro" id="IPR009045">
    <property type="entry name" value="Zn_M74/Hedgehog-like"/>
</dbReference>
<sequence>MNCIAQDNYSIEVLTGKTSLALYGDGIGLQKQAYDAFLKMKADAKKQGIEIQVASGHRDFSRQKSIWNRKYKAYTDQGMSPIQAMDKIIEYSTYPGTSRHHWGTDIDIIDAAATYSGNVLVPEKYQGDGPFCKLKEWMDENSQKYGFYLVYTDNPDRKGFYYEPWHYSYKPISKPMLDAYRKLDIAHIIKSEDLLGRKHMTTDFINSYIQENVLGINPDLR</sequence>
<comment type="caution">
    <text evidence="2">The sequence shown here is derived from an EMBL/GenBank/DDBJ whole genome shotgun (WGS) entry which is preliminary data.</text>
</comment>
<dbReference type="STRING" id="555500.I215_11504"/>
<protein>
    <submittedName>
        <fullName evidence="2">D-alanyl-D-alanine carboxypeptidase</fullName>
    </submittedName>
</protein>
<dbReference type="eggNOG" id="COG1876">
    <property type="taxonomic scope" value="Bacteria"/>
</dbReference>
<evidence type="ECO:0000313" key="3">
    <source>
        <dbReference type="Proteomes" id="UP000007364"/>
    </source>
</evidence>
<dbReference type="InterPro" id="IPR003709">
    <property type="entry name" value="VanY-like_core_dom"/>
</dbReference>
<organism evidence="2 3">
    <name type="scientific">Galbibacter marinus</name>
    <dbReference type="NCBI Taxonomy" id="555500"/>
    <lineage>
        <taxon>Bacteria</taxon>
        <taxon>Pseudomonadati</taxon>
        <taxon>Bacteroidota</taxon>
        <taxon>Flavobacteriia</taxon>
        <taxon>Flavobacteriales</taxon>
        <taxon>Flavobacteriaceae</taxon>
        <taxon>Galbibacter</taxon>
    </lineage>
</organism>
<keyword evidence="3" id="KW-1185">Reference proteome</keyword>
<dbReference type="InterPro" id="IPR052179">
    <property type="entry name" value="DD-CPase-like"/>
</dbReference>
<dbReference type="Gene3D" id="3.30.1380.10">
    <property type="match status" value="1"/>
</dbReference>
<proteinExistence type="predicted"/>
<reference evidence="2 3" key="1">
    <citation type="journal article" date="2012" name="J. Bacteriol.">
        <title>Genome Sequence of Galbibacter marinum Type Strain ck-I2-15.</title>
        <authorList>
            <person name="Lai Q."/>
            <person name="Li C."/>
            <person name="Shao Z."/>
        </authorList>
    </citation>
    <scope>NUCLEOTIDE SEQUENCE [LARGE SCALE GENOMIC DNA]</scope>
    <source>
        <strain evidence="3">ck-I2-15</strain>
    </source>
</reference>